<evidence type="ECO:0000313" key="1">
    <source>
        <dbReference type="EMBL" id="MCT7309709.1"/>
    </source>
</evidence>
<sequence>MAKDNLHNALRSVDWKKNVEDFLSEEGAVAQLDTACLRMAIWARQLENVEASNPAITFVRAMQVASHHAVATMSLGVYKAAAGSIRGIVENALYFTYFRSHPVELASLVREDSYYVSKGDIIGFHKTHTPGFKDLQDRLGLMSRIDNWYSKISAIVHGQVPGTWVEQAGISQTKFNRKTTLSAVEKFLEAERIVHELFLITVGAENWDGFSAAAKKELMKGMPGDIKSVLKLDVR</sequence>
<keyword evidence="2" id="KW-1185">Reference proteome</keyword>
<reference evidence="1 2" key="1">
    <citation type="journal article" date="2023" name="Front. Microbiol.">
        <title>Ralstonia chuxiongensis sp. nov., Ralstonia mojiangensis sp. nov., and Ralstonia soli sp. nov., isolated from tobacco fields, are three novel species in the family Burkholderiaceae.</title>
        <authorList>
            <person name="Lu C.H."/>
            <person name="Zhang Y.Y."/>
            <person name="Jiang N."/>
            <person name="Chen W."/>
            <person name="Shao X."/>
            <person name="Zhao Z.M."/>
            <person name="Lu W.L."/>
            <person name="Hu X."/>
            <person name="Xi Y.X."/>
            <person name="Zou S.Y."/>
            <person name="Wei Q.J."/>
            <person name="Lin Z.L."/>
            <person name="Gong L."/>
            <person name="Gai X.T."/>
            <person name="Zhang L.Q."/>
            <person name="Li J.Y."/>
            <person name="Jin Y."/>
            <person name="Xia Z.Y."/>
        </authorList>
    </citation>
    <scope>NUCLEOTIDE SEQUENCE [LARGE SCALE GENOMIC DNA]</scope>
    <source>
        <strain evidence="1 2">22TCJT01-1</strain>
    </source>
</reference>
<organism evidence="1 2">
    <name type="scientific">Ralstonia mojiangensis</name>
    <dbReference type="NCBI Taxonomy" id="2953895"/>
    <lineage>
        <taxon>Bacteria</taxon>
        <taxon>Pseudomonadati</taxon>
        <taxon>Pseudomonadota</taxon>
        <taxon>Betaproteobacteria</taxon>
        <taxon>Burkholderiales</taxon>
        <taxon>Burkholderiaceae</taxon>
        <taxon>Ralstonia</taxon>
    </lineage>
</organism>
<comment type="caution">
    <text evidence="1">The sequence shown here is derived from an EMBL/GenBank/DDBJ whole genome shotgun (WGS) entry which is preliminary data.</text>
</comment>
<dbReference type="EMBL" id="JAOCQI010000001">
    <property type="protein sequence ID" value="MCT7309709.1"/>
    <property type="molecule type" value="Genomic_DNA"/>
</dbReference>
<name>A0ABT2L3J1_9RALS</name>
<proteinExistence type="predicted"/>
<protein>
    <submittedName>
        <fullName evidence="1">Uncharacterized protein</fullName>
    </submittedName>
</protein>
<accession>A0ABT2L3J1</accession>
<gene>
    <name evidence="1" type="ORF">N5J06_02025</name>
</gene>
<dbReference type="Proteomes" id="UP001164420">
    <property type="component" value="Unassembled WGS sequence"/>
</dbReference>
<evidence type="ECO:0000313" key="2">
    <source>
        <dbReference type="Proteomes" id="UP001164420"/>
    </source>
</evidence>
<dbReference type="RefSeq" id="WP_260784603.1">
    <property type="nucleotide sequence ID" value="NZ_JAOCQI010000001.1"/>
</dbReference>